<evidence type="ECO:0000313" key="3">
    <source>
        <dbReference type="Proteomes" id="UP000657006"/>
    </source>
</evidence>
<keyword evidence="1" id="KW-0472">Membrane</keyword>
<reference evidence="2" key="1">
    <citation type="submission" date="2020-08" db="EMBL/GenBank/DDBJ databases">
        <title>Genome public.</title>
        <authorList>
            <person name="Liu C."/>
            <person name="Sun Q."/>
        </authorList>
    </citation>
    <scope>NUCLEOTIDE SEQUENCE</scope>
    <source>
        <strain evidence="2">NSJ-32</strain>
    </source>
</reference>
<sequence length="230" mass="25037">MIGKKWKKLLKIWVIGCMIGMFGLVTGCSGSGGGKPLALEEVHQKLQQMQSYETEAKITFFSNKGSNTYVVLQQAKASGPYRMEILEPENNKGILTISDGTKVVQVDPSIGGKIEAQDTPVRDALLLYPFLQNYLQSEASASSVGVTMASAGVTEESSGTEVESSLTLLETELPGDHPKLAHQKLWVDAYTAAPVKMEITDKSGNPSIVILYQNFQMNPQLEDSLFSTED</sequence>
<feature type="transmembrane region" description="Helical" evidence="1">
    <location>
        <begin position="12"/>
        <end position="32"/>
    </location>
</feature>
<comment type="caution">
    <text evidence="2">The sequence shown here is derived from an EMBL/GenBank/DDBJ whole genome shotgun (WGS) entry which is preliminary data.</text>
</comment>
<gene>
    <name evidence="2" type="ORF">H8730_05755</name>
</gene>
<name>A0A926DTK6_9FIRM</name>
<dbReference type="SUPFAM" id="SSF89392">
    <property type="entry name" value="Prokaryotic lipoproteins and lipoprotein localization factors"/>
    <property type="match status" value="1"/>
</dbReference>
<keyword evidence="1" id="KW-1133">Transmembrane helix</keyword>
<dbReference type="PANTHER" id="PTHR37507:SF2">
    <property type="entry name" value="SPORULATION PROTEIN YDCC"/>
    <property type="match status" value="1"/>
</dbReference>
<organism evidence="2 3">
    <name type="scientific">Bianquea renquensis</name>
    <dbReference type="NCBI Taxonomy" id="2763661"/>
    <lineage>
        <taxon>Bacteria</taxon>
        <taxon>Bacillati</taxon>
        <taxon>Bacillota</taxon>
        <taxon>Clostridia</taxon>
        <taxon>Eubacteriales</taxon>
        <taxon>Bianqueaceae</taxon>
        <taxon>Bianquea</taxon>
    </lineage>
</organism>
<keyword evidence="1" id="KW-0812">Transmembrane</keyword>
<evidence type="ECO:0000313" key="2">
    <source>
        <dbReference type="EMBL" id="MBC8543045.1"/>
    </source>
</evidence>
<evidence type="ECO:0000256" key="1">
    <source>
        <dbReference type="SAM" id="Phobius"/>
    </source>
</evidence>
<protein>
    <submittedName>
        <fullName evidence="2">Outer membrane lipoprotein carrier protein LolA</fullName>
    </submittedName>
</protein>
<accession>A0A926DTK6</accession>
<dbReference type="InterPro" id="IPR052944">
    <property type="entry name" value="Sporulation_related"/>
</dbReference>
<proteinExistence type="predicted"/>
<dbReference type="InterPro" id="IPR029046">
    <property type="entry name" value="LolA/LolB/LppX"/>
</dbReference>
<keyword evidence="3" id="KW-1185">Reference proteome</keyword>
<dbReference type="AlphaFoldDB" id="A0A926DTK6"/>
<dbReference type="Proteomes" id="UP000657006">
    <property type="component" value="Unassembled WGS sequence"/>
</dbReference>
<keyword evidence="2" id="KW-0449">Lipoprotein</keyword>
<dbReference type="PROSITE" id="PS51257">
    <property type="entry name" value="PROKAR_LIPOPROTEIN"/>
    <property type="match status" value="1"/>
</dbReference>
<dbReference type="PANTHER" id="PTHR37507">
    <property type="entry name" value="SPORULATION PROTEIN YDCC"/>
    <property type="match status" value="1"/>
</dbReference>
<dbReference type="Gene3D" id="2.50.20.10">
    <property type="entry name" value="Lipoprotein localisation LolA/LolB/LppX"/>
    <property type="match status" value="1"/>
</dbReference>
<dbReference type="EMBL" id="JACRSQ010000006">
    <property type="protein sequence ID" value="MBC8543045.1"/>
    <property type="molecule type" value="Genomic_DNA"/>
</dbReference>
<dbReference type="RefSeq" id="WP_177716761.1">
    <property type="nucleotide sequence ID" value="NZ_JACRSQ010000006.1"/>
</dbReference>